<evidence type="ECO:0000313" key="4">
    <source>
        <dbReference type="Proteomes" id="UP000309668"/>
    </source>
</evidence>
<evidence type="ECO:0000259" key="2">
    <source>
        <dbReference type="Pfam" id="PF00144"/>
    </source>
</evidence>
<proteinExistence type="predicted"/>
<evidence type="ECO:0000256" key="1">
    <source>
        <dbReference type="SAM" id="SignalP"/>
    </source>
</evidence>
<feature type="domain" description="Beta-lactamase-related" evidence="2">
    <location>
        <begin position="47"/>
        <end position="354"/>
    </location>
</feature>
<keyword evidence="1" id="KW-0732">Signal</keyword>
<name>A0A5S3PAP5_9SPHN</name>
<dbReference type="InterPro" id="IPR012338">
    <property type="entry name" value="Beta-lactam/transpept-like"/>
</dbReference>
<keyword evidence="4" id="KW-1185">Reference proteome</keyword>
<dbReference type="SUPFAM" id="SSF56601">
    <property type="entry name" value="beta-lactamase/transpeptidase-like"/>
    <property type="match status" value="1"/>
</dbReference>
<organism evidence="3 4">
    <name type="scientific">Qipengyuania marisflavi</name>
    <dbReference type="NCBI Taxonomy" id="2486356"/>
    <lineage>
        <taxon>Bacteria</taxon>
        <taxon>Pseudomonadati</taxon>
        <taxon>Pseudomonadota</taxon>
        <taxon>Alphaproteobacteria</taxon>
        <taxon>Sphingomonadales</taxon>
        <taxon>Erythrobacteraceae</taxon>
        <taxon>Qipengyuania</taxon>
    </lineage>
</organism>
<dbReference type="InterPro" id="IPR001466">
    <property type="entry name" value="Beta-lactam-related"/>
</dbReference>
<sequence>MVVKHWLAVLAAVAISTSATAHDDAPPIYIPTYIPHLEIAGRADPVRTLADRMQEVNTATVSYALIRDGAVVQQAVVGNDGRSIASDLRFQAASLAKPVSALGVLRLVARHGLDLDADINGYLSGWKVDYSQFGAAEKVTIRRLLSHRAGLNAHGFPGYVRGSELPSTAGVLRGEGNTDAIVLMQEPGSGYAYSGGGYTVLQLLVEEKSGLTFADYMQQEVLGPLGLEASHFGYAGVAPFASAHGNDGNVVEGGYRLHPEKAAAGLWTTPSDFARFLLAVDRIAAGERPDYLTPDMAAQLLAVPDGGENYALGFGIDRGEGWDVIQHTGENFGYRTTMFFDRLSRSGAVVFSDSELGYPIISGLARGMAGELGLTFMKRRLLTPVAQGTDDWALIEGDWTVPEGPLAGRSFSFMKSGDTDLHLTDLAGGEISRFLAIGSLSFIDLDTTSPLTFSRDQNGAPQAVFAGRIVLVKMPAD</sequence>
<dbReference type="Proteomes" id="UP000309668">
    <property type="component" value="Unassembled WGS sequence"/>
</dbReference>
<dbReference type="PANTHER" id="PTHR43283:SF18">
    <property type="match status" value="1"/>
</dbReference>
<dbReference type="Gene3D" id="3.40.710.10">
    <property type="entry name" value="DD-peptidase/beta-lactamase superfamily"/>
    <property type="match status" value="1"/>
</dbReference>
<dbReference type="InterPro" id="IPR050789">
    <property type="entry name" value="Diverse_Enzym_Activities"/>
</dbReference>
<gene>
    <name evidence="3" type="ORF">FEV51_01035</name>
</gene>
<dbReference type="PANTHER" id="PTHR43283">
    <property type="entry name" value="BETA-LACTAMASE-RELATED"/>
    <property type="match status" value="1"/>
</dbReference>
<protein>
    <submittedName>
        <fullName evidence="3">Beta-lactamase family protein</fullName>
    </submittedName>
</protein>
<dbReference type="Pfam" id="PF00144">
    <property type="entry name" value="Beta-lactamase"/>
    <property type="match status" value="1"/>
</dbReference>
<feature type="chain" id="PRO_5024428879" evidence="1">
    <location>
        <begin position="22"/>
        <end position="477"/>
    </location>
</feature>
<comment type="caution">
    <text evidence="3">The sequence shown here is derived from an EMBL/GenBank/DDBJ whole genome shotgun (WGS) entry which is preliminary data.</text>
</comment>
<dbReference type="RefSeq" id="WP_138615376.1">
    <property type="nucleotide sequence ID" value="NZ_VCAO01000001.1"/>
</dbReference>
<evidence type="ECO:0000313" key="3">
    <source>
        <dbReference type="EMBL" id="TMM49815.1"/>
    </source>
</evidence>
<dbReference type="AlphaFoldDB" id="A0A5S3PAP5"/>
<accession>A0A5S3PAP5</accession>
<dbReference type="EMBL" id="VCAO01000001">
    <property type="protein sequence ID" value="TMM49815.1"/>
    <property type="molecule type" value="Genomic_DNA"/>
</dbReference>
<reference evidence="3 4" key="1">
    <citation type="submission" date="2019-05" db="EMBL/GenBank/DDBJ databases">
        <title>Erythrobacter marisflavi sp. nov., isolated from isolated from water of an estuary environment.</title>
        <authorList>
            <person name="Yoon J.-H."/>
        </authorList>
    </citation>
    <scope>NUCLEOTIDE SEQUENCE [LARGE SCALE GENOMIC DNA]</scope>
    <source>
        <strain evidence="3 4">KEM-5</strain>
    </source>
</reference>
<dbReference type="OrthoDB" id="5705574at2"/>
<feature type="signal peptide" evidence="1">
    <location>
        <begin position="1"/>
        <end position="21"/>
    </location>
</feature>